<dbReference type="CDD" id="cd01392">
    <property type="entry name" value="HTH_LacI"/>
    <property type="match status" value="1"/>
</dbReference>
<sequence length="344" mass="36833">MSKAPAEMDVARSGIATAHDVAKVAGVSQSAVSRAFTPGASISERTRKRVLAAAEKLGYRPNQIARSLISGRSRLIGIGVGNLRNPFFSESLEALSVALDRAGYRSLIFPAIERPEVGSSLYDILNYRLDAVVLISTALSQAFSEACALAQVPIITFNRQSTDPNISSVVGENYVGARCLAAHLIAGRHDRYAFIAGGAESSTSQEREAGFADYMAERGLPPPMREESRFTFEGAAAATRRLLMSASPPDAICCVNDYTALAALNVAREEFGMVVGRDISITGYDDVPMAGWPIFALTTYRQSCDDMVDNVVRMIDELKQGQGAASKIVLGGELVVRGSTRTAR</sequence>
<keyword evidence="1" id="KW-0678">Repressor</keyword>
<keyword evidence="7" id="KW-1185">Reference proteome</keyword>
<evidence type="ECO:0000313" key="6">
    <source>
        <dbReference type="EMBL" id="MDO7836139.1"/>
    </source>
</evidence>
<dbReference type="Gene3D" id="1.10.260.40">
    <property type="entry name" value="lambda repressor-like DNA-binding domains"/>
    <property type="match status" value="1"/>
</dbReference>
<evidence type="ECO:0000313" key="7">
    <source>
        <dbReference type="Proteomes" id="UP001176471"/>
    </source>
</evidence>
<proteinExistence type="predicted"/>
<feature type="domain" description="HTH lacI-type" evidence="5">
    <location>
        <begin position="16"/>
        <end position="70"/>
    </location>
</feature>
<dbReference type="SUPFAM" id="SSF47413">
    <property type="entry name" value="lambda repressor-like DNA-binding domains"/>
    <property type="match status" value="1"/>
</dbReference>
<comment type="caution">
    <text evidence="6">The sequence shown here is derived from an EMBL/GenBank/DDBJ whole genome shotgun (WGS) entry which is preliminary data.</text>
</comment>
<dbReference type="Gene3D" id="3.40.50.2300">
    <property type="match status" value="2"/>
</dbReference>
<dbReference type="InterPro" id="IPR000843">
    <property type="entry name" value="HTH_LacI"/>
</dbReference>
<evidence type="ECO:0000259" key="5">
    <source>
        <dbReference type="PROSITE" id="PS50932"/>
    </source>
</evidence>
<dbReference type="PANTHER" id="PTHR30146">
    <property type="entry name" value="LACI-RELATED TRANSCRIPTIONAL REPRESSOR"/>
    <property type="match status" value="1"/>
</dbReference>
<dbReference type="InterPro" id="IPR010982">
    <property type="entry name" value="Lambda_DNA-bd_dom_sf"/>
</dbReference>
<evidence type="ECO:0000256" key="2">
    <source>
        <dbReference type="ARBA" id="ARBA00023015"/>
    </source>
</evidence>
<dbReference type="InterPro" id="IPR046335">
    <property type="entry name" value="LacI/GalR-like_sensor"/>
</dbReference>
<dbReference type="InterPro" id="IPR028082">
    <property type="entry name" value="Peripla_BP_I"/>
</dbReference>
<name>A0ABT8ZQA8_9SPHN</name>
<gene>
    <name evidence="6" type="ORF">Q4610_13900</name>
</gene>
<evidence type="ECO:0000256" key="4">
    <source>
        <dbReference type="ARBA" id="ARBA00023163"/>
    </source>
</evidence>
<keyword evidence="3 6" id="KW-0238">DNA-binding</keyword>
<dbReference type="PROSITE" id="PS50932">
    <property type="entry name" value="HTH_LACI_2"/>
    <property type="match status" value="1"/>
</dbReference>
<dbReference type="Pfam" id="PF00356">
    <property type="entry name" value="LacI"/>
    <property type="match status" value="1"/>
</dbReference>
<dbReference type="SUPFAM" id="SSF53822">
    <property type="entry name" value="Periplasmic binding protein-like I"/>
    <property type="match status" value="1"/>
</dbReference>
<dbReference type="PANTHER" id="PTHR30146:SF95">
    <property type="entry name" value="RIBOSE OPERON REPRESSOR"/>
    <property type="match status" value="1"/>
</dbReference>
<dbReference type="Proteomes" id="UP001176471">
    <property type="component" value="Unassembled WGS sequence"/>
</dbReference>
<evidence type="ECO:0000256" key="1">
    <source>
        <dbReference type="ARBA" id="ARBA00022491"/>
    </source>
</evidence>
<keyword evidence="2" id="KW-0805">Transcription regulation</keyword>
<dbReference type="EMBL" id="JAUQOM010000007">
    <property type="protein sequence ID" value="MDO7836139.1"/>
    <property type="molecule type" value="Genomic_DNA"/>
</dbReference>
<organism evidence="6 7">
    <name type="scientific">Sphingobium cyanobacteriorum</name>
    <dbReference type="NCBI Taxonomy" id="3063954"/>
    <lineage>
        <taxon>Bacteria</taxon>
        <taxon>Pseudomonadati</taxon>
        <taxon>Pseudomonadota</taxon>
        <taxon>Alphaproteobacteria</taxon>
        <taxon>Sphingomonadales</taxon>
        <taxon>Sphingomonadaceae</taxon>
        <taxon>Sphingobium</taxon>
    </lineage>
</organism>
<keyword evidence="4" id="KW-0804">Transcription</keyword>
<dbReference type="Pfam" id="PF13377">
    <property type="entry name" value="Peripla_BP_3"/>
    <property type="match status" value="1"/>
</dbReference>
<dbReference type="RefSeq" id="WP_304536560.1">
    <property type="nucleotide sequence ID" value="NZ_JAUQOM010000007.1"/>
</dbReference>
<dbReference type="CDD" id="cd06278">
    <property type="entry name" value="PBP1_LacI-like"/>
    <property type="match status" value="1"/>
</dbReference>
<accession>A0ABT8ZQA8</accession>
<protein>
    <submittedName>
        <fullName evidence="6">LacI family DNA-binding transcriptional regulator</fullName>
    </submittedName>
</protein>
<reference evidence="6" key="1">
    <citation type="submission" date="2023-07" db="EMBL/GenBank/DDBJ databases">
        <title>Bacterial whole genome sequence for Sphingobium sp. HBC34.</title>
        <authorList>
            <person name="Le V."/>
            <person name="Ko S.-R."/>
            <person name="Ahn C.-Y."/>
            <person name="Oh H.-M."/>
        </authorList>
    </citation>
    <scope>NUCLEOTIDE SEQUENCE</scope>
    <source>
        <strain evidence="6">HBC34</strain>
    </source>
</reference>
<evidence type="ECO:0000256" key="3">
    <source>
        <dbReference type="ARBA" id="ARBA00023125"/>
    </source>
</evidence>
<dbReference type="SMART" id="SM00354">
    <property type="entry name" value="HTH_LACI"/>
    <property type="match status" value="1"/>
</dbReference>
<dbReference type="GO" id="GO:0003677">
    <property type="term" value="F:DNA binding"/>
    <property type="evidence" value="ECO:0007669"/>
    <property type="project" value="UniProtKB-KW"/>
</dbReference>